<dbReference type="RefSeq" id="XP_013420082.1">
    <property type="nucleotide sequence ID" value="XM_013564628.1"/>
</dbReference>
<name>A0A1S3KC65_LINAN</name>
<dbReference type="RefSeq" id="XP_013420083.1">
    <property type="nucleotide sequence ID" value="XM_013564629.1"/>
</dbReference>
<dbReference type="Gene3D" id="1.20.930.60">
    <property type="match status" value="1"/>
</dbReference>
<evidence type="ECO:0000256" key="6">
    <source>
        <dbReference type="ARBA" id="ARBA00022801"/>
    </source>
</evidence>
<comment type="catalytic activity">
    <reaction evidence="2 10">
        <text>beta-D-fructose 1-phosphate + H2O = D-fructose + phosphate</text>
        <dbReference type="Rhea" id="RHEA:35603"/>
        <dbReference type="ChEBI" id="CHEBI:15377"/>
        <dbReference type="ChEBI" id="CHEBI:37721"/>
        <dbReference type="ChEBI" id="CHEBI:43474"/>
        <dbReference type="ChEBI" id="CHEBI:138881"/>
    </reaction>
</comment>
<dbReference type="GO" id="GO:0051998">
    <property type="term" value="F:protein carboxyl O-methyltransferase activity"/>
    <property type="evidence" value="ECO:0007669"/>
    <property type="project" value="UniProtKB-UniRule"/>
</dbReference>
<comment type="catalytic activity">
    <reaction evidence="9 10">
        <text>beta-D-fructose 6-phosphate = dihydroxyacetone + D-glyceraldehyde 3-phosphate</text>
        <dbReference type="Rhea" id="RHEA:28002"/>
        <dbReference type="ChEBI" id="CHEBI:16016"/>
        <dbReference type="ChEBI" id="CHEBI:57634"/>
        <dbReference type="ChEBI" id="CHEBI:59776"/>
    </reaction>
</comment>
<dbReference type="GO" id="GO:0005634">
    <property type="term" value="C:nucleus"/>
    <property type="evidence" value="ECO:0007669"/>
    <property type="project" value="TreeGrafter"/>
</dbReference>
<keyword evidence="12" id="KW-1185">Reference proteome</keyword>
<dbReference type="InterPro" id="IPR036075">
    <property type="entry name" value="ARMT-1-like_metal-bd_sf"/>
</dbReference>
<keyword evidence="5 10" id="KW-0479">Metal-binding</keyword>
<keyword evidence="4" id="KW-0533">Nickel</keyword>
<dbReference type="Pfam" id="PF01937">
    <property type="entry name" value="ARMT1-like_dom"/>
    <property type="match status" value="1"/>
</dbReference>
<comment type="domain">
    <text evidence="10">Subfamily III proteins have a conserved RTxK motif about 40-50 residues from the C-terminus; the threonine may be replaced by serine or cysteine.</text>
</comment>
<gene>
    <name evidence="13 14" type="primary">LOC106180607</name>
</gene>
<keyword evidence="10" id="KW-0489">Methyltransferase</keyword>
<evidence type="ECO:0000256" key="4">
    <source>
        <dbReference type="ARBA" id="ARBA00022596"/>
    </source>
</evidence>
<dbReference type="GO" id="GO:0016462">
    <property type="term" value="F:pyrophosphatase activity"/>
    <property type="evidence" value="ECO:0007669"/>
    <property type="project" value="UniProtKB-ARBA"/>
</dbReference>
<proteinExistence type="inferred from homology"/>
<evidence type="ECO:0000256" key="7">
    <source>
        <dbReference type="ARBA" id="ARBA00023211"/>
    </source>
</evidence>
<dbReference type="GeneID" id="106180607"/>
<dbReference type="FunFam" id="3.40.50.10880:FF:000005">
    <property type="entry name" value="DUF89-domain-containing protein"/>
    <property type="match status" value="1"/>
</dbReference>
<evidence type="ECO:0000256" key="3">
    <source>
        <dbReference type="ARBA" id="ARBA00009519"/>
    </source>
</evidence>
<organism evidence="12 13">
    <name type="scientific">Lingula anatina</name>
    <name type="common">Brachiopod</name>
    <name type="synonym">Lingula unguis</name>
    <dbReference type="NCBI Taxonomy" id="7574"/>
    <lineage>
        <taxon>Eukaryota</taxon>
        <taxon>Metazoa</taxon>
        <taxon>Spiralia</taxon>
        <taxon>Lophotrochozoa</taxon>
        <taxon>Brachiopoda</taxon>
        <taxon>Linguliformea</taxon>
        <taxon>Lingulata</taxon>
        <taxon>Lingulida</taxon>
        <taxon>Linguloidea</taxon>
        <taxon>Lingulidae</taxon>
        <taxon>Lingula</taxon>
    </lineage>
</organism>
<evidence type="ECO:0000256" key="8">
    <source>
        <dbReference type="ARBA" id="ARBA00045980"/>
    </source>
</evidence>
<evidence type="ECO:0000313" key="12">
    <source>
        <dbReference type="Proteomes" id="UP000085678"/>
    </source>
</evidence>
<comment type="similarity">
    <text evidence="3 10">Belongs to the damage-control phosphatase family. Sugar phosphate phosphatase III subfamily.</text>
</comment>
<sequence>MTEKLPPSLSAKFKDSFAYETIKDRLPVILAKTVDAVHRLKNDIKEQHGEAGMEDLKSINGKLSKLRNEVQTDKAIIPIHDGRLNFEVWNAYLEKITCDNDGRTPSWFQDAWLYVECYMYRRIQEAVEECKVLKTLDPFQGQKDQALLSSADAVSILMEFLEGILGNLPSMDDSKFRPLFDQFFELDLWGNKCDLSISAGHDNFQTESPIAMLDVFRSFLLVDNLNQMWDDLHKLNKRKDGSVRLDIVLDNAGFELISDMCLAEFLLTSKMVSEVHFHPKRFPWFVSDTTKKDFIWTLETCRTSDNKAMADFGQMWEERLVDGSWIIKEHDFWTLPHDYHDMETIAPDLYADLSKSDLILFKGDLNYRKLVGDRNWPHTTPFDVALRGFRPSALCALRTLKADVVVGLLEGQDRVACKHTARWMVTGEFAVIQYCEKKSQ</sequence>
<evidence type="ECO:0000313" key="13">
    <source>
        <dbReference type="RefSeq" id="XP_013420082.1"/>
    </source>
</evidence>
<dbReference type="InterPro" id="IPR002791">
    <property type="entry name" value="ARMT1-like_metal-bd"/>
</dbReference>
<reference evidence="13 14" key="1">
    <citation type="submission" date="2025-04" db="UniProtKB">
        <authorList>
            <consortium name="RefSeq"/>
        </authorList>
    </citation>
    <scope>IDENTIFICATION</scope>
    <source>
        <tissue evidence="13 14">Gonads</tissue>
    </source>
</reference>
<dbReference type="AlphaFoldDB" id="A0A1S3KC65"/>
<dbReference type="SUPFAM" id="SSF111321">
    <property type="entry name" value="AF1104-like"/>
    <property type="match status" value="1"/>
</dbReference>
<dbReference type="GO" id="GO:0016791">
    <property type="term" value="F:phosphatase activity"/>
    <property type="evidence" value="ECO:0007669"/>
    <property type="project" value="TreeGrafter"/>
</dbReference>
<comment type="function">
    <text evidence="8 10">Metal-dependent phosphatase that shows phosphatase activity against several substrates, including fructose-1-phosphate and fructose-6-phosphate. Its preference for fructose-1-phosphate, a strong glycating agent that causes DNA damage rather than a canonical yeast metabolite, suggests a damage-control function in hexose phosphate metabolism. Has also been shown to have O-methyltransferase activity that methylates glutamate residues of target proteins to form gamma-glutamyl methyl ester residues. Possibly methylates PCNA, suggesting it is involved in the DNA damage response.</text>
</comment>
<keyword evidence="10" id="KW-0808">Transferase</keyword>
<evidence type="ECO:0000259" key="11">
    <source>
        <dbReference type="Pfam" id="PF01937"/>
    </source>
</evidence>
<dbReference type="FunFam" id="1.20.930.60:FF:000001">
    <property type="entry name" value="protein-glutamate O-methyltransferase isoform X1"/>
    <property type="match status" value="1"/>
</dbReference>
<dbReference type="EC" id="2.1.1.-" evidence="10"/>
<evidence type="ECO:0000313" key="14">
    <source>
        <dbReference type="RefSeq" id="XP_013420083.1"/>
    </source>
</evidence>
<accession>A0A1S3KC65</accession>
<evidence type="ECO:0000256" key="10">
    <source>
        <dbReference type="RuleBase" id="RU367030"/>
    </source>
</evidence>
<dbReference type="PANTHER" id="PTHR12260:SF6">
    <property type="entry name" value="DAMAGE-CONTROL PHOSPHATASE ARMT1"/>
    <property type="match status" value="1"/>
</dbReference>
<comment type="cofactor">
    <cofactor evidence="10">
        <name>Mn(2+)</name>
        <dbReference type="ChEBI" id="CHEBI:29035"/>
    </cofactor>
    <cofactor evidence="10">
        <name>Ni(2+)</name>
        <dbReference type="ChEBI" id="CHEBI:49786"/>
    </cofactor>
</comment>
<dbReference type="InterPro" id="IPR039763">
    <property type="entry name" value="ARMT1"/>
</dbReference>
<dbReference type="Proteomes" id="UP000085678">
    <property type="component" value="Unplaced"/>
</dbReference>
<evidence type="ECO:0000256" key="2">
    <source>
        <dbReference type="ARBA" id="ARBA00001326"/>
    </source>
</evidence>
<evidence type="ECO:0000256" key="1">
    <source>
        <dbReference type="ARBA" id="ARBA00000807"/>
    </source>
</evidence>
<keyword evidence="7 10" id="KW-0464">Manganese</keyword>
<dbReference type="GO" id="GO:0030643">
    <property type="term" value="P:intracellular phosphate ion homeostasis"/>
    <property type="evidence" value="ECO:0007669"/>
    <property type="project" value="UniProtKB-ARBA"/>
</dbReference>
<dbReference type="PANTHER" id="PTHR12260">
    <property type="entry name" value="DAMAGE-CONTROL PHOSPHATASE ARMT1"/>
    <property type="match status" value="1"/>
</dbReference>
<dbReference type="STRING" id="7574.A0A1S3KC65"/>
<protein>
    <recommendedName>
        <fullName evidence="10">Sugar phosphate phosphatase</fullName>
        <ecNumber evidence="10">2.1.1.-</ecNumber>
        <ecNumber evidence="10">3.1.3.-</ecNumber>
    </recommendedName>
</protein>
<keyword evidence="6 10" id="KW-0378">Hydrolase</keyword>
<dbReference type="KEGG" id="lak:106180607"/>
<dbReference type="GO" id="GO:0046872">
    <property type="term" value="F:metal ion binding"/>
    <property type="evidence" value="ECO:0007669"/>
    <property type="project" value="UniProtKB-UniRule"/>
</dbReference>
<evidence type="ECO:0000256" key="5">
    <source>
        <dbReference type="ARBA" id="ARBA00022723"/>
    </source>
</evidence>
<dbReference type="GO" id="GO:0006974">
    <property type="term" value="P:DNA damage response"/>
    <property type="evidence" value="ECO:0007669"/>
    <property type="project" value="TreeGrafter"/>
</dbReference>
<dbReference type="OrthoDB" id="541375at2759"/>
<evidence type="ECO:0000256" key="9">
    <source>
        <dbReference type="ARBA" id="ARBA00048809"/>
    </source>
</evidence>
<dbReference type="GO" id="GO:0032259">
    <property type="term" value="P:methylation"/>
    <property type="evidence" value="ECO:0007669"/>
    <property type="project" value="UniProtKB-KW"/>
</dbReference>
<dbReference type="Gene3D" id="3.40.50.10880">
    <property type="entry name" value="Uncharacterised protein PF01937, DUF89, domain 3"/>
    <property type="match status" value="1"/>
</dbReference>
<comment type="catalytic activity">
    <reaction evidence="1 10">
        <text>L-glutamyl-[protein] + S-adenosyl-L-methionine = [protein]-L-glutamate 5-O-methyl ester + S-adenosyl-L-homocysteine</text>
        <dbReference type="Rhea" id="RHEA:24452"/>
        <dbReference type="Rhea" id="RHEA-COMP:10208"/>
        <dbReference type="Rhea" id="RHEA-COMP:10311"/>
        <dbReference type="ChEBI" id="CHEBI:29973"/>
        <dbReference type="ChEBI" id="CHEBI:57856"/>
        <dbReference type="ChEBI" id="CHEBI:59789"/>
        <dbReference type="ChEBI" id="CHEBI:82795"/>
    </reaction>
</comment>
<feature type="domain" description="Damage-control phosphatase ARMT1-like metal-binding" evidence="11">
    <location>
        <begin position="21"/>
        <end position="412"/>
    </location>
</feature>
<dbReference type="EC" id="3.1.3.-" evidence="10"/>